<organism evidence="2">
    <name type="scientific">viral metagenome</name>
    <dbReference type="NCBI Taxonomy" id="1070528"/>
    <lineage>
        <taxon>unclassified sequences</taxon>
        <taxon>metagenomes</taxon>
        <taxon>organismal metagenomes</taxon>
    </lineage>
</organism>
<name>A0A6C0EBA8_9ZZZZ</name>
<dbReference type="Pfam" id="PF01728">
    <property type="entry name" value="FtsJ"/>
    <property type="match status" value="1"/>
</dbReference>
<dbReference type="GO" id="GO:0005737">
    <property type="term" value="C:cytoplasm"/>
    <property type="evidence" value="ECO:0007669"/>
    <property type="project" value="TreeGrafter"/>
</dbReference>
<proteinExistence type="predicted"/>
<evidence type="ECO:0000313" key="2">
    <source>
        <dbReference type="EMBL" id="QHT25901.1"/>
    </source>
</evidence>
<evidence type="ECO:0000259" key="1">
    <source>
        <dbReference type="Pfam" id="PF01728"/>
    </source>
</evidence>
<dbReference type="Gene3D" id="3.40.50.12760">
    <property type="match status" value="1"/>
</dbReference>
<feature type="domain" description="Ribosomal RNA methyltransferase FtsJ" evidence="1">
    <location>
        <begin position="353"/>
        <end position="539"/>
    </location>
</feature>
<dbReference type="InterPro" id="IPR029063">
    <property type="entry name" value="SAM-dependent_MTases_sf"/>
</dbReference>
<dbReference type="PANTHER" id="PTHR16121:SF2">
    <property type="entry name" value="CAP-SPECIFIC MRNA (NUCLEOSIDE-2'-O-)-METHYLTRANSFERASE 2"/>
    <property type="match status" value="1"/>
</dbReference>
<dbReference type="SUPFAM" id="SSF53335">
    <property type="entry name" value="S-adenosyl-L-methionine-dependent methyltransferases"/>
    <property type="match status" value="1"/>
</dbReference>
<dbReference type="PANTHER" id="PTHR16121">
    <property type="entry name" value="CAP-SPECIFIC MRNA (NUCLEOSIDE-2'-O-)-METHYLTRANSFERASE 1-RELATED"/>
    <property type="match status" value="1"/>
</dbReference>
<dbReference type="GO" id="GO:0005634">
    <property type="term" value="C:nucleus"/>
    <property type="evidence" value="ECO:0007669"/>
    <property type="project" value="TreeGrafter"/>
</dbReference>
<sequence length="627" mass="74585">MFQFMDSNGLNLYRQNNVNIHTNKTDVYAIYEFENMRTEEQLPINEKYYYQFEKRPFVHHKLNTNLCDSIDNFPTNNDILIMNINIYEYKNREYSEYRNVISHLYILNSLPKLLKKKGHFIFSYREINLKLTHDLLKILSYLFKSVKVIKTKYHNKFYPYKTIFARKYRMPDIDLSVLTRSIEELNSNCSFDITEKKLQSVLNTTVDNDINKIRIHDLNLSIEFMKTIFDKMKDINKIPLYQQEAKLKAINLYEMMKIPVPIIYLFDKEQLSELFYQPKELKIVLSNDKCNDNMSIKEVTKQSHKFENTLFMAKRQIDDLGDIKHYSYITDLFKISNTSIKPIAQKITKYRISQAFLKMCEILYNVELIDKNDINVFHVCEAPGQFILAFTRYCEKRNINYNWKATTLRNGLGDTYGLIKNNQDKWKFGKDDTGDITVIDNILNFAEEKFDILTSDCGLPTVDFGFQEEELLKINFCQLTTILLCLKENGNCCFKTFLPIVYPLNLSIFQIFYESFEKVIYYKPTLNPSSSEIYVIGIKYKQINEKTKELLLNSIRNFNPKLWLHDSLNCSFIKAHFDAIDKCINNTIKSIYRSIISYYYYNPIKHSELLKKSQRKDTQEWINKYLN</sequence>
<dbReference type="GO" id="GO:0032259">
    <property type="term" value="P:methylation"/>
    <property type="evidence" value="ECO:0007669"/>
    <property type="project" value="InterPro"/>
</dbReference>
<dbReference type="InterPro" id="IPR050851">
    <property type="entry name" value="mRNA_Cap_2O-Ribose_MeTrfase"/>
</dbReference>
<reference evidence="2" key="1">
    <citation type="journal article" date="2020" name="Nature">
        <title>Giant virus diversity and host interactions through global metagenomics.</title>
        <authorList>
            <person name="Schulz F."/>
            <person name="Roux S."/>
            <person name="Paez-Espino D."/>
            <person name="Jungbluth S."/>
            <person name="Walsh D.A."/>
            <person name="Denef V.J."/>
            <person name="McMahon K.D."/>
            <person name="Konstantinidis K.T."/>
            <person name="Eloe-Fadrosh E.A."/>
            <person name="Kyrpides N.C."/>
            <person name="Woyke T."/>
        </authorList>
    </citation>
    <scope>NUCLEOTIDE SEQUENCE</scope>
    <source>
        <strain evidence="2">GVMAG-M-3300023179-27</strain>
    </source>
</reference>
<dbReference type="AlphaFoldDB" id="A0A6C0EBA8"/>
<dbReference type="GO" id="GO:0006370">
    <property type="term" value="P:7-methylguanosine mRNA capping"/>
    <property type="evidence" value="ECO:0007669"/>
    <property type="project" value="TreeGrafter"/>
</dbReference>
<dbReference type="GO" id="GO:0004483">
    <property type="term" value="F:methyltransferase cap1 activity"/>
    <property type="evidence" value="ECO:0007669"/>
    <property type="project" value="UniProtKB-ARBA"/>
</dbReference>
<dbReference type="InterPro" id="IPR002877">
    <property type="entry name" value="RNA_MeTrfase_FtsJ_dom"/>
</dbReference>
<protein>
    <recommendedName>
        <fullName evidence="1">Ribosomal RNA methyltransferase FtsJ domain-containing protein</fullName>
    </recommendedName>
</protein>
<accession>A0A6C0EBA8</accession>
<dbReference type="EMBL" id="MN739776">
    <property type="protein sequence ID" value="QHT25901.1"/>
    <property type="molecule type" value="Genomic_DNA"/>
</dbReference>